<feature type="domain" description="dUTPase-like" evidence="1">
    <location>
        <begin position="63"/>
        <end position="193"/>
    </location>
</feature>
<name>A0A6C0KHH1_9ZZZZ</name>
<dbReference type="InterPro" id="IPR036157">
    <property type="entry name" value="dUTPase-like_sf"/>
</dbReference>
<dbReference type="Gene3D" id="2.70.40.10">
    <property type="match status" value="1"/>
</dbReference>
<evidence type="ECO:0000313" key="2">
    <source>
        <dbReference type="EMBL" id="QHU16606.1"/>
    </source>
</evidence>
<dbReference type="AlphaFoldDB" id="A0A6C0KHH1"/>
<dbReference type="InterPro" id="IPR029054">
    <property type="entry name" value="dUTPase-like"/>
</dbReference>
<proteinExistence type="predicted"/>
<protein>
    <recommendedName>
        <fullName evidence="1">dUTPase-like domain-containing protein</fullName>
    </recommendedName>
</protein>
<dbReference type="SUPFAM" id="SSF51283">
    <property type="entry name" value="dUTPase-like"/>
    <property type="match status" value="1"/>
</dbReference>
<organism evidence="2">
    <name type="scientific">viral metagenome</name>
    <dbReference type="NCBI Taxonomy" id="1070528"/>
    <lineage>
        <taxon>unclassified sequences</taxon>
        <taxon>metagenomes</taxon>
        <taxon>organismal metagenomes</taxon>
    </lineage>
</organism>
<dbReference type="EMBL" id="MN740887">
    <property type="protein sequence ID" value="QHU16606.1"/>
    <property type="molecule type" value="Genomic_DNA"/>
</dbReference>
<sequence>MTIGERAINDFLSENENLLHDGLQKFAFLKLYVNQDNEELINMYKDLITTHNNGMKYDPFPNSGFDLFIPKNITFDKKYETKFVDLQIKTEMVYFENNTYTPSAFTVHPRSSMSKTPLMLANHTGIIDCGYRGSLIGALRWLNTNNESEYVLEKNTRLLQICHPTLCRVFVGLVFEEELSNTTRGSGGFGSTGGTTRR</sequence>
<accession>A0A6C0KHH1</accession>
<reference evidence="2" key="1">
    <citation type="journal article" date="2020" name="Nature">
        <title>Giant virus diversity and host interactions through global metagenomics.</title>
        <authorList>
            <person name="Schulz F."/>
            <person name="Roux S."/>
            <person name="Paez-Espino D."/>
            <person name="Jungbluth S."/>
            <person name="Walsh D.A."/>
            <person name="Denef V.J."/>
            <person name="McMahon K.D."/>
            <person name="Konstantinidis K.T."/>
            <person name="Eloe-Fadrosh E.A."/>
            <person name="Kyrpides N.C."/>
            <person name="Woyke T."/>
        </authorList>
    </citation>
    <scope>NUCLEOTIDE SEQUENCE</scope>
    <source>
        <strain evidence="2">GVMAG-S-3300012000-53</strain>
    </source>
</reference>
<evidence type="ECO:0000259" key="1">
    <source>
        <dbReference type="Pfam" id="PF00692"/>
    </source>
</evidence>
<dbReference type="Pfam" id="PF00692">
    <property type="entry name" value="dUTPase"/>
    <property type="match status" value="1"/>
</dbReference>